<protein>
    <submittedName>
        <fullName evidence="1">Uncharacterized protein</fullName>
    </submittedName>
</protein>
<dbReference type="OrthoDB" id="7476270at2"/>
<organism evidence="1 2">
    <name type="scientific">Sphingobium cloacae</name>
    <dbReference type="NCBI Taxonomy" id="120107"/>
    <lineage>
        <taxon>Bacteria</taxon>
        <taxon>Pseudomonadati</taxon>
        <taxon>Pseudomonadota</taxon>
        <taxon>Alphaproteobacteria</taxon>
        <taxon>Sphingomonadales</taxon>
        <taxon>Sphingomonadaceae</taxon>
        <taxon>Sphingobium</taxon>
    </lineage>
</organism>
<name>A0A1E1EYI4_9SPHN</name>
<dbReference type="Proteomes" id="UP000218272">
    <property type="component" value="Chromosome SCLO_1"/>
</dbReference>
<sequence length="200" mass="22686">MRFGDSIRKSGPDKDIRFSHVVLLHISVKRGVWHVNRWFAPIGKGGLGATEERLLRLARSRKRECACEFQGHGFENIRFVGHPSYFTIVLDAPGYEFQDDKGTDPIWFVEKKVNSRLPPPPAPVVPNRTFYDLETTRVRGFPALRCRNYLRNGLTGEPLKKGEEQGFIFNIHLQARYAHDDATGVTLVIDPDGTSRGPNN</sequence>
<dbReference type="AlphaFoldDB" id="A0A1E1EYI4"/>
<reference evidence="1 2" key="1">
    <citation type="submission" date="2016-10" db="EMBL/GenBank/DDBJ databases">
        <title>Complete Genome Sequence of the Nonylphenol-Degrading Bacterium Sphingobium cloacae JCM 10874T.</title>
        <authorList>
            <person name="Ootsuka M."/>
            <person name="Nishizawa T."/>
            <person name="Ohta H."/>
        </authorList>
    </citation>
    <scope>NUCLEOTIDE SEQUENCE [LARGE SCALE GENOMIC DNA]</scope>
    <source>
        <strain evidence="1 2">JCM 10874</strain>
    </source>
</reference>
<accession>A0A1E1EYI4</accession>
<gene>
    <name evidence="1" type="ORF">SCLO_1002850</name>
</gene>
<dbReference type="KEGG" id="sclo:SCLO_1002850"/>
<evidence type="ECO:0000313" key="1">
    <source>
        <dbReference type="EMBL" id="BAV63325.1"/>
    </source>
</evidence>
<dbReference type="RefSeq" id="WP_066518426.1">
    <property type="nucleotide sequence ID" value="NZ_AP017655.1"/>
</dbReference>
<evidence type="ECO:0000313" key="2">
    <source>
        <dbReference type="Proteomes" id="UP000218272"/>
    </source>
</evidence>
<keyword evidence="2" id="KW-1185">Reference proteome</keyword>
<proteinExistence type="predicted"/>
<dbReference type="EMBL" id="AP017655">
    <property type="protein sequence ID" value="BAV63325.1"/>
    <property type="molecule type" value="Genomic_DNA"/>
</dbReference>